<sequence length="484" mass="54846">MNTKLLRQKILDLAIRGKLTDQCKSDGTARELLEQISASCHPEQSSKSAKSKNLTPITPLDKSEAPFEIPDNWEWVHLQDVGELSRGKSKHRPRNDPALYVDGFMPFVQTGDVAGAEKGLICKWHSLYNELGVAQSRIWPRGTICITIAANIGDVALLNFDACFPDSVVGFNAYKPIYSNKFFLFYLMLCKEKLDEKSRSTAQKNINIDILSQIYVPLPPLAEQQRIVEKIEETFAEIDAVEKNKELLKKHIKQTRKKILDLAIHGKLVPQDENDEPASVLLERITRDNPHYEKLTDVPFEIPDSWEWVKLGDVGLYKKGPFGSALTKSMFVPKGPNTVKVYEQKNAIQKNESLGDYYITKDYFNSVMKGFEVRPGDILVSCAGTIGETFILPSGCEQGIINQALMRMKIFSFVNDKYFLYYFDFVLKTLSEKEGKGTAIKNIPPFAVFKTFPFPLPPLAEQKRIVDRIEEIFASLDQISLHLV</sequence>
<evidence type="ECO:0000256" key="4">
    <source>
        <dbReference type="SAM" id="Coils"/>
    </source>
</evidence>
<feature type="domain" description="Type I restriction modification DNA specificity" evidence="5">
    <location>
        <begin position="303"/>
        <end position="474"/>
    </location>
</feature>
<evidence type="ECO:0000256" key="3">
    <source>
        <dbReference type="ARBA" id="ARBA00023125"/>
    </source>
</evidence>
<proteinExistence type="inferred from homology"/>
<dbReference type="EMBL" id="UHJL01000004">
    <property type="protein sequence ID" value="SUQ25758.1"/>
    <property type="molecule type" value="Genomic_DNA"/>
</dbReference>
<organism evidence="6 7">
    <name type="scientific">Fibrobacter succinogenes</name>
    <name type="common">Bacteroides succinogenes</name>
    <dbReference type="NCBI Taxonomy" id="833"/>
    <lineage>
        <taxon>Bacteria</taxon>
        <taxon>Pseudomonadati</taxon>
        <taxon>Fibrobacterota</taxon>
        <taxon>Fibrobacteria</taxon>
        <taxon>Fibrobacterales</taxon>
        <taxon>Fibrobacteraceae</taxon>
        <taxon>Fibrobacter</taxon>
    </lineage>
</organism>
<dbReference type="Pfam" id="PF01420">
    <property type="entry name" value="Methylase_S"/>
    <property type="match status" value="2"/>
</dbReference>
<dbReference type="Gene3D" id="3.90.220.20">
    <property type="entry name" value="DNA methylase specificity domains"/>
    <property type="match status" value="2"/>
</dbReference>
<dbReference type="InterPro" id="IPR000055">
    <property type="entry name" value="Restrct_endonuc_typeI_TRD"/>
</dbReference>
<evidence type="ECO:0000313" key="7">
    <source>
        <dbReference type="Proteomes" id="UP000255423"/>
    </source>
</evidence>
<dbReference type="RefSeq" id="WP_109573437.1">
    <property type="nucleotide sequence ID" value="NZ_UHJL01000004.1"/>
</dbReference>
<dbReference type="Proteomes" id="UP000255423">
    <property type="component" value="Unassembled WGS sequence"/>
</dbReference>
<feature type="coiled-coil region" evidence="4">
    <location>
        <begin position="231"/>
        <end position="258"/>
    </location>
</feature>
<evidence type="ECO:0000259" key="5">
    <source>
        <dbReference type="Pfam" id="PF01420"/>
    </source>
</evidence>
<reference evidence="6 7" key="1">
    <citation type="submission" date="2017-08" db="EMBL/GenBank/DDBJ databases">
        <authorList>
            <person name="de Groot N.N."/>
        </authorList>
    </citation>
    <scope>NUCLEOTIDE SEQUENCE [LARGE SCALE GENOMIC DNA]</scope>
    <source>
        <strain evidence="6 7">HM2</strain>
    </source>
</reference>
<protein>
    <submittedName>
        <fullName evidence="6">Type I restriction modification DNA specificity domain-containing protein</fullName>
    </submittedName>
</protein>
<accession>A0A380S8V9</accession>
<keyword evidence="2" id="KW-0680">Restriction system</keyword>
<dbReference type="AlphaFoldDB" id="A0A380S8V9"/>
<keyword evidence="4" id="KW-0175">Coiled coil</keyword>
<evidence type="ECO:0000256" key="1">
    <source>
        <dbReference type="ARBA" id="ARBA00010923"/>
    </source>
</evidence>
<dbReference type="PANTHER" id="PTHR43140:SF1">
    <property type="entry name" value="TYPE I RESTRICTION ENZYME ECOKI SPECIFICITY SUBUNIT"/>
    <property type="match status" value="1"/>
</dbReference>
<comment type="similarity">
    <text evidence="1">Belongs to the type-I restriction system S methylase family.</text>
</comment>
<dbReference type="SUPFAM" id="SSF116734">
    <property type="entry name" value="DNA methylase specificity domain"/>
    <property type="match status" value="2"/>
</dbReference>
<name>A0A380S8V9_FIBSU</name>
<dbReference type="CDD" id="cd17282">
    <property type="entry name" value="RMtype1_S_Eco16444ORF1681_TRD1-CR1_like"/>
    <property type="match status" value="1"/>
</dbReference>
<keyword evidence="3" id="KW-0238">DNA-binding</keyword>
<feature type="domain" description="Type I restriction modification DNA specificity" evidence="5">
    <location>
        <begin position="70"/>
        <end position="246"/>
    </location>
</feature>
<gene>
    <name evidence="6" type="ORF">SAMN05661053_2551</name>
</gene>
<dbReference type="GO" id="GO:0003677">
    <property type="term" value="F:DNA binding"/>
    <property type="evidence" value="ECO:0007669"/>
    <property type="project" value="UniProtKB-KW"/>
</dbReference>
<dbReference type="GO" id="GO:0009307">
    <property type="term" value="P:DNA restriction-modification system"/>
    <property type="evidence" value="ECO:0007669"/>
    <property type="project" value="UniProtKB-KW"/>
</dbReference>
<dbReference type="InterPro" id="IPR051212">
    <property type="entry name" value="Type-I_RE_S_subunit"/>
</dbReference>
<evidence type="ECO:0000256" key="2">
    <source>
        <dbReference type="ARBA" id="ARBA00022747"/>
    </source>
</evidence>
<dbReference type="InterPro" id="IPR044946">
    <property type="entry name" value="Restrct_endonuc_typeI_TRD_sf"/>
</dbReference>
<evidence type="ECO:0000313" key="6">
    <source>
        <dbReference type="EMBL" id="SUQ25758.1"/>
    </source>
</evidence>
<dbReference type="PANTHER" id="PTHR43140">
    <property type="entry name" value="TYPE-1 RESTRICTION ENZYME ECOKI SPECIFICITY PROTEIN"/>
    <property type="match status" value="1"/>
</dbReference>